<dbReference type="Proteomes" id="UP000319148">
    <property type="component" value="Unassembled WGS sequence"/>
</dbReference>
<proteinExistence type="predicted"/>
<keyword evidence="2" id="KW-1185">Reference proteome</keyword>
<dbReference type="Gene3D" id="3.40.630.30">
    <property type="match status" value="1"/>
</dbReference>
<organism evidence="1 2">
    <name type="scientific">Emcibacter nanhaiensis</name>
    <dbReference type="NCBI Taxonomy" id="1505037"/>
    <lineage>
        <taxon>Bacteria</taxon>
        <taxon>Pseudomonadati</taxon>
        <taxon>Pseudomonadota</taxon>
        <taxon>Alphaproteobacteria</taxon>
        <taxon>Emcibacterales</taxon>
        <taxon>Emcibacteraceae</taxon>
        <taxon>Emcibacter</taxon>
    </lineage>
</organism>
<comment type="caution">
    <text evidence="1">The sequence shown here is derived from an EMBL/GenBank/DDBJ whole genome shotgun (WGS) entry which is preliminary data.</text>
</comment>
<evidence type="ECO:0008006" key="3">
    <source>
        <dbReference type="Google" id="ProtNLM"/>
    </source>
</evidence>
<dbReference type="OrthoDB" id="342444at2"/>
<protein>
    <recommendedName>
        <fullName evidence="3">GNAT family N-acetyltransferase</fullName>
    </recommendedName>
</protein>
<evidence type="ECO:0000313" key="2">
    <source>
        <dbReference type="Proteomes" id="UP000319148"/>
    </source>
</evidence>
<gene>
    <name evidence="1" type="ORF">FIV46_17950</name>
</gene>
<name>A0A501P965_9PROT</name>
<dbReference type="AlphaFoldDB" id="A0A501P965"/>
<evidence type="ECO:0000313" key="1">
    <source>
        <dbReference type="EMBL" id="TPD56853.1"/>
    </source>
</evidence>
<dbReference type="EMBL" id="VFIY01000019">
    <property type="protein sequence ID" value="TPD56853.1"/>
    <property type="molecule type" value="Genomic_DNA"/>
</dbReference>
<accession>A0A501P965</accession>
<reference evidence="2" key="1">
    <citation type="submission" date="2019-06" db="EMBL/GenBank/DDBJ databases">
        <title>The complete genome of Emcibacter congregatus ZYLT.</title>
        <authorList>
            <person name="Zhao Z."/>
        </authorList>
    </citation>
    <scope>NUCLEOTIDE SEQUENCE [LARGE SCALE GENOMIC DNA]</scope>
    <source>
        <strain evidence="2">MCCC 1A06723</strain>
    </source>
</reference>
<sequence length="263" mass="29737">MIGKIRTLNNKAFGLVMSLFVKSFADDPTLASRISELEDESFPQFLNEEPTWQQTQDAILKNFAHYHYFILNDENKTVGININVPLCWDGSPEDLPGYNELLLRCLEEYEDGAKPTALVGIFGAVAPDSQGQGITKLFLRQNSKLTRDHSMTNYLSPVRPAIKQFYPTFTFDEFLCWRDKNGGLIDPWLNSFVKLGAKNLGIAYDSITVTASLKKWTEWTGLEFPVSGDYVIPGGHRPLAVDAVEDTGRYGEDHLWFDIPLFD</sequence>
<dbReference type="RefSeq" id="WP_139942324.1">
    <property type="nucleotide sequence ID" value="NZ_JBHSYP010000003.1"/>
</dbReference>